<evidence type="ECO:0000256" key="2">
    <source>
        <dbReference type="PROSITE-ProRule" id="PRU00169"/>
    </source>
</evidence>
<keyword evidence="5" id="KW-1185">Reference proteome</keyword>
<dbReference type="AlphaFoldDB" id="A0A3A8HPQ9"/>
<accession>A0A3A8HPQ9</accession>
<name>A0A3A8HPQ9_9BACT</name>
<dbReference type="GO" id="GO:0000160">
    <property type="term" value="P:phosphorelay signal transduction system"/>
    <property type="evidence" value="ECO:0007669"/>
    <property type="project" value="InterPro"/>
</dbReference>
<dbReference type="EMBL" id="RAVZ01000574">
    <property type="protein sequence ID" value="RKG69390.1"/>
    <property type="molecule type" value="Genomic_DNA"/>
</dbReference>
<feature type="domain" description="Response regulatory" evidence="3">
    <location>
        <begin position="2"/>
        <end position="115"/>
    </location>
</feature>
<dbReference type="InterPro" id="IPR050595">
    <property type="entry name" value="Bact_response_regulator"/>
</dbReference>
<dbReference type="PANTHER" id="PTHR44591">
    <property type="entry name" value="STRESS RESPONSE REGULATOR PROTEIN 1"/>
    <property type="match status" value="1"/>
</dbReference>
<evidence type="ECO:0000256" key="1">
    <source>
        <dbReference type="ARBA" id="ARBA00022553"/>
    </source>
</evidence>
<dbReference type="SMART" id="SM00448">
    <property type="entry name" value="REC"/>
    <property type="match status" value="1"/>
</dbReference>
<dbReference type="CDD" id="cd00156">
    <property type="entry name" value="REC"/>
    <property type="match status" value="1"/>
</dbReference>
<organism evidence="4 5">
    <name type="scientific">Corallococcus terminator</name>
    <dbReference type="NCBI Taxonomy" id="2316733"/>
    <lineage>
        <taxon>Bacteria</taxon>
        <taxon>Pseudomonadati</taxon>
        <taxon>Myxococcota</taxon>
        <taxon>Myxococcia</taxon>
        <taxon>Myxococcales</taxon>
        <taxon>Cystobacterineae</taxon>
        <taxon>Myxococcaceae</taxon>
        <taxon>Corallococcus</taxon>
    </lineage>
</organism>
<dbReference type="PANTHER" id="PTHR44591:SF3">
    <property type="entry name" value="RESPONSE REGULATORY DOMAIN-CONTAINING PROTEIN"/>
    <property type="match status" value="1"/>
</dbReference>
<dbReference type="Pfam" id="PF00072">
    <property type="entry name" value="Response_reg"/>
    <property type="match status" value="1"/>
</dbReference>
<dbReference type="PROSITE" id="PS50110">
    <property type="entry name" value="RESPONSE_REGULATORY"/>
    <property type="match status" value="1"/>
</dbReference>
<dbReference type="RefSeq" id="WP_120545789.1">
    <property type="nucleotide sequence ID" value="NZ_RAVZ01000574.1"/>
</dbReference>
<protein>
    <submittedName>
        <fullName evidence="4">Response regulator</fullName>
    </submittedName>
</protein>
<reference evidence="5" key="1">
    <citation type="submission" date="2018-09" db="EMBL/GenBank/DDBJ databases">
        <authorList>
            <person name="Livingstone P.G."/>
            <person name="Whitworth D.E."/>
        </authorList>
    </citation>
    <scope>NUCLEOTIDE SEQUENCE [LARGE SCALE GENOMIC DNA]</scope>
    <source>
        <strain evidence="5">CA054A</strain>
    </source>
</reference>
<dbReference type="InterPro" id="IPR011006">
    <property type="entry name" value="CheY-like_superfamily"/>
</dbReference>
<gene>
    <name evidence="4" type="ORF">D7V88_40220</name>
</gene>
<evidence type="ECO:0000259" key="3">
    <source>
        <dbReference type="PROSITE" id="PS50110"/>
    </source>
</evidence>
<evidence type="ECO:0000313" key="4">
    <source>
        <dbReference type="EMBL" id="RKG69390.1"/>
    </source>
</evidence>
<dbReference type="InterPro" id="IPR001789">
    <property type="entry name" value="Sig_transdc_resp-reg_receiver"/>
</dbReference>
<comment type="caution">
    <text evidence="4">The sequence shown here is derived from an EMBL/GenBank/DDBJ whole genome shotgun (WGS) entry which is preliminary data.</text>
</comment>
<proteinExistence type="predicted"/>
<evidence type="ECO:0000313" key="5">
    <source>
        <dbReference type="Proteomes" id="UP000268094"/>
    </source>
</evidence>
<dbReference type="SUPFAM" id="SSF52172">
    <property type="entry name" value="CheY-like"/>
    <property type="match status" value="1"/>
</dbReference>
<dbReference type="Proteomes" id="UP000268094">
    <property type="component" value="Unassembled WGS sequence"/>
</dbReference>
<dbReference type="OrthoDB" id="5505368at2"/>
<feature type="modified residue" description="4-aspartylphosphate" evidence="2">
    <location>
        <position position="50"/>
    </location>
</feature>
<keyword evidence="1 2" id="KW-0597">Phosphoprotein</keyword>
<dbReference type="Gene3D" id="3.40.50.2300">
    <property type="match status" value="1"/>
</dbReference>
<sequence length="221" mass="23966">MKVLLVEDDPSLREGMGELVSELADVQAVGTIHEALAALKTDRFELVMTDLRIAGGHNDGRGILEAARRRLHPVAIVSAAGPDEVVQALHPFEPDALLMKPFQVDDIMGLVERFLDLKRQALAASESPLAPDSPAWTEFAPGARSATPASEAPRTWVRLTSETDHRWPPPHRGQGILLLEGDLELDGERYAAPCYLFLGLGASPQTRTRTGALAVCVPLRD</sequence>